<gene>
    <name evidence="2" type="ORF">MY490_11220</name>
</gene>
<organism evidence="2 3">
    <name type="scientific">Gottfriedia acidiceleris</name>
    <dbReference type="NCBI Taxonomy" id="371036"/>
    <lineage>
        <taxon>Bacteria</taxon>
        <taxon>Bacillati</taxon>
        <taxon>Bacillota</taxon>
        <taxon>Bacilli</taxon>
        <taxon>Bacillales</taxon>
        <taxon>Bacillaceae</taxon>
        <taxon>Gottfriedia</taxon>
    </lineage>
</organism>
<dbReference type="EMBL" id="CP096034">
    <property type="protein sequence ID" value="UPM56363.1"/>
    <property type="molecule type" value="Genomic_DNA"/>
</dbReference>
<evidence type="ECO:0000313" key="2">
    <source>
        <dbReference type="EMBL" id="UPM56363.1"/>
    </source>
</evidence>
<evidence type="ECO:0000313" key="3">
    <source>
        <dbReference type="Proteomes" id="UP000830639"/>
    </source>
</evidence>
<keyword evidence="3" id="KW-1185">Reference proteome</keyword>
<feature type="signal peptide" evidence="1">
    <location>
        <begin position="1"/>
        <end position="27"/>
    </location>
</feature>
<accession>A0ABY4JU46</accession>
<reference evidence="2 3" key="1">
    <citation type="submission" date="2022-04" db="EMBL/GenBank/DDBJ databases">
        <title>Mechanism of arsenic methylation and mitigation arsenic toxicity by Bacillus sp. LH14 from an Arsenic-Contaminated Paddy Soil.</title>
        <authorList>
            <person name="Wang D."/>
        </authorList>
    </citation>
    <scope>NUCLEOTIDE SEQUENCE [LARGE SCALE GENOMIC DNA]</scope>
    <source>
        <strain evidence="2 3">LH14</strain>
    </source>
</reference>
<dbReference type="RefSeq" id="WP_248269267.1">
    <property type="nucleotide sequence ID" value="NZ_CP096034.1"/>
</dbReference>
<feature type="chain" id="PRO_5045110438" evidence="1">
    <location>
        <begin position="28"/>
        <end position="406"/>
    </location>
</feature>
<protein>
    <submittedName>
        <fullName evidence="2">Uncharacterized protein</fullName>
    </submittedName>
</protein>
<name>A0ABY4JU46_9BACI</name>
<keyword evidence="1" id="KW-0732">Signal</keyword>
<proteinExistence type="predicted"/>
<evidence type="ECO:0000256" key="1">
    <source>
        <dbReference type="SAM" id="SignalP"/>
    </source>
</evidence>
<sequence length="406" mass="44898">MKRNLKIVSTIAVLVLSSLPFSGLVHADTEVGTVKKGAVMYTSKGETKPFRVENQVGASVPAHVTEDKPFFVVKATDPFGYATVTYDDYDSKVTTQTTTQTVYSVNANVRGYTGKSWKGRHGFTTKKGMSLNPVGNGWYSGTQTITAYKNVKEKGNKKTVKYAKKVQVYIPSRYVEKSKKVNTFKKTLWEKKTKTAKMWFKTADIVGMTNVTSNPVTRFDEQTIITLINGMAGYTNAVQKVDFKAFMNPVSDMNGNDLSIQYYGSLHMINSVGQPNTIAKKLEDIYGYKFEFTSKPGIGQSDTIYYMTKTKLSENPLDNIPEAKAMEVAQSVTSTKITNVSYEKAEDAKIFGTVIVIGTGMNSSSDLDEIDQALTNVMRKNVFVINLSDDGNGNYMLTLQVQKTAG</sequence>
<dbReference type="Proteomes" id="UP000830639">
    <property type="component" value="Chromosome"/>
</dbReference>